<accession>A0A2P5YID9</accession>
<protein>
    <recommendedName>
        <fullName evidence="4">Retrotransposon gag domain-containing protein</fullName>
    </recommendedName>
</protein>
<reference evidence="2 3" key="1">
    <citation type="submission" date="2015-01" db="EMBL/GenBank/DDBJ databases">
        <title>Genome of allotetraploid Gossypium barbadense reveals genomic plasticity and fiber elongation in cotton evolution.</title>
        <authorList>
            <person name="Chen X."/>
            <person name="Liu X."/>
            <person name="Zhao B."/>
            <person name="Zheng H."/>
            <person name="Hu Y."/>
            <person name="Lu G."/>
            <person name="Yang C."/>
            <person name="Chen J."/>
            <person name="Shan C."/>
            <person name="Zhang L."/>
            <person name="Zhou Y."/>
            <person name="Wang L."/>
            <person name="Guo W."/>
            <person name="Bai Y."/>
            <person name="Ruan J."/>
            <person name="Shangguan X."/>
            <person name="Mao Y."/>
            <person name="Jiang J."/>
            <person name="Zhu Y."/>
            <person name="Lei J."/>
            <person name="Kang H."/>
            <person name="Chen S."/>
            <person name="He X."/>
            <person name="Wang R."/>
            <person name="Wang Y."/>
            <person name="Chen J."/>
            <person name="Wang L."/>
            <person name="Yu S."/>
            <person name="Wang B."/>
            <person name="Wei J."/>
            <person name="Song S."/>
            <person name="Lu X."/>
            <person name="Gao Z."/>
            <person name="Gu W."/>
            <person name="Deng X."/>
            <person name="Ma D."/>
            <person name="Wang S."/>
            <person name="Liang W."/>
            <person name="Fang L."/>
            <person name="Cai C."/>
            <person name="Zhu X."/>
            <person name="Zhou B."/>
            <person name="Zhang Y."/>
            <person name="Chen Z."/>
            <person name="Xu S."/>
            <person name="Zhu R."/>
            <person name="Wang S."/>
            <person name="Zhang T."/>
            <person name="Zhao G."/>
        </authorList>
    </citation>
    <scope>NUCLEOTIDE SEQUENCE [LARGE SCALE GENOMIC DNA]</scope>
    <source>
        <strain evidence="3">cv. Xinhai21</strain>
        <tissue evidence="2">Leaf</tissue>
    </source>
</reference>
<dbReference type="PANTHER" id="PTHR34482">
    <property type="entry name" value="DNA DAMAGE-INDUCIBLE PROTEIN 1-LIKE"/>
    <property type="match status" value="1"/>
</dbReference>
<dbReference type="PANTHER" id="PTHR34482:SF36">
    <property type="entry name" value="RETROTRANSPOSON GAG DOMAIN-CONTAINING PROTEIN"/>
    <property type="match status" value="1"/>
</dbReference>
<dbReference type="EMBL" id="KZ663166">
    <property type="protein sequence ID" value="PPS15367.1"/>
    <property type="molecule type" value="Genomic_DNA"/>
</dbReference>
<evidence type="ECO:0008006" key="4">
    <source>
        <dbReference type="Google" id="ProtNLM"/>
    </source>
</evidence>
<dbReference type="AlphaFoldDB" id="A0A2P5YID9"/>
<evidence type="ECO:0000256" key="1">
    <source>
        <dbReference type="SAM" id="MobiDB-lite"/>
    </source>
</evidence>
<feature type="compositionally biased region" description="Basic and acidic residues" evidence="1">
    <location>
        <begin position="1"/>
        <end position="16"/>
    </location>
</feature>
<dbReference type="OrthoDB" id="2272416at2759"/>
<organism evidence="2 3">
    <name type="scientific">Gossypium barbadense</name>
    <name type="common">Sea Island cotton</name>
    <name type="synonym">Hibiscus barbadensis</name>
    <dbReference type="NCBI Taxonomy" id="3634"/>
    <lineage>
        <taxon>Eukaryota</taxon>
        <taxon>Viridiplantae</taxon>
        <taxon>Streptophyta</taxon>
        <taxon>Embryophyta</taxon>
        <taxon>Tracheophyta</taxon>
        <taxon>Spermatophyta</taxon>
        <taxon>Magnoliopsida</taxon>
        <taxon>eudicotyledons</taxon>
        <taxon>Gunneridae</taxon>
        <taxon>Pentapetalae</taxon>
        <taxon>rosids</taxon>
        <taxon>malvids</taxon>
        <taxon>Malvales</taxon>
        <taxon>Malvaceae</taxon>
        <taxon>Malvoideae</taxon>
        <taxon>Gossypium</taxon>
    </lineage>
</organism>
<evidence type="ECO:0000313" key="3">
    <source>
        <dbReference type="Proteomes" id="UP000239757"/>
    </source>
</evidence>
<dbReference type="Proteomes" id="UP000239757">
    <property type="component" value="Unassembled WGS sequence"/>
</dbReference>
<feature type="region of interest" description="Disordered" evidence="1">
    <location>
        <begin position="242"/>
        <end position="278"/>
    </location>
</feature>
<gene>
    <name evidence="2" type="ORF">GOBAR_AA05216</name>
</gene>
<sequence>MPDDSNHNHETKEESHASPMDDTGDEFVPNTDDFDIPMGLGVDEVDYFQNLNFSLHQIIQAISRVRPTAPAPPPPVVLQEIPIERFHRCKAEDFYSTNEDDPIAVGQWLKDTLRTLKPLHFTPEEMVDMALQLEQPMWDQFLSEFRGKDILQLSHFALKLVASESFTYKRFCEGLLIDIHTYLATDLPEVFSELVRQAKAVERVLGMRLSSLDESSIQSKNASDSTSLFQIVAKRIRNSRGFRRAPSTKSQRLGQGPGLEARRRPLTSSSLASSGGSVRTPTFPVCNFCGQRHPDGCYQRTRVCFQCGSIEHFVRDRPRASDALPTQT</sequence>
<feature type="compositionally biased region" description="Low complexity" evidence="1">
    <location>
        <begin position="266"/>
        <end position="278"/>
    </location>
</feature>
<evidence type="ECO:0000313" key="2">
    <source>
        <dbReference type="EMBL" id="PPS15367.1"/>
    </source>
</evidence>
<name>A0A2P5YID9_GOSBA</name>
<feature type="region of interest" description="Disordered" evidence="1">
    <location>
        <begin position="1"/>
        <end position="32"/>
    </location>
</feature>
<proteinExistence type="predicted"/>